<dbReference type="PANTHER" id="PTHR33487:SF1">
    <property type="entry name" value="CILIA- AND FLAGELLA-ASSOCIATED PROTEIN 54"/>
    <property type="match status" value="1"/>
</dbReference>
<dbReference type="Proteomes" id="UP001174136">
    <property type="component" value="Unassembled WGS sequence"/>
</dbReference>
<gene>
    <name evidence="2" type="primary">Cfap54_1</name>
    <name evidence="2" type="ORF">N1851_010304</name>
</gene>
<dbReference type="AlphaFoldDB" id="A0AA47N022"/>
<dbReference type="EMBL" id="JAOPHQ010001830">
    <property type="protein sequence ID" value="KAK0149177.1"/>
    <property type="molecule type" value="Genomic_DNA"/>
</dbReference>
<keyword evidence="2" id="KW-0966">Cell projection</keyword>
<dbReference type="Pfam" id="PF14858">
    <property type="entry name" value="CFAP54_N"/>
    <property type="match status" value="1"/>
</dbReference>
<keyword evidence="3" id="KW-1185">Reference proteome</keyword>
<evidence type="ECO:0000313" key="3">
    <source>
        <dbReference type="Proteomes" id="UP001174136"/>
    </source>
</evidence>
<feature type="region of interest" description="Disordered" evidence="1">
    <location>
        <begin position="1"/>
        <end position="112"/>
    </location>
</feature>
<accession>A0AA47N022</accession>
<dbReference type="InterPro" id="IPR027912">
    <property type="entry name" value="CFAP54"/>
</dbReference>
<keyword evidence="2" id="KW-0969">Cilium</keyword>
<reference evidence="2" key="1">
    <citation type="journal article" date="2023" name="Front. Mar. Sci.">
        <title>A new Merluccius polli reference genome to investigate the effects of global change in West African waters.</title>
        <authorList>
            <person name="Mateo J.L."/>
            <person name="Blanco-Fernandez C."/>
            <person name="Garcia-Vazquez E."/>
            <person name="Machado-Schiaffino G."/>
        </authorList>
    </citation>
    <scope>NUCLEOTIDE SEQUENCE</scope>
    <source>
        <strain evidence="2">C29</strain>
        <tissue evidence="2">Fin</tissue>
    </source>
</reference>
<evidence type="ECO:0000256" key="1">
    <source>
        <dbReference type="SAM" id="MobiDB-lite"/>
    </source>
</evidence>
<dbReference type="PANTHER" id="PTHR33487">
    <property type="entry name" value="CILIA- AND FLAGELLA-ASSOCIATED PROTEIN 54"/>
    <property type="match status" value="1"/>
</dbReference>
<feature type="compositionally biased region" description="Basic residues" evidence="1">
    <location>
        <begin position="82"/>
        <end position="95"/>
    </location>
</feature>
<proteinExistence type="predicted"/>
<organism evidence="2 3">
    <name type="scientific">Merluccius polli</name>
    <name type="common">Benguela hake</name>
    <name type="synonym">Merluccius cadenati</name>
    <dbReference type="NCBI Taxonomy" id="89951"/>
    <lineage>
        <taxon>Eukaryota</taxon>
        <taxon>Metazoa</taxon>
        <taxon>Chordata</taxon>
        <taxon>Craniata</taxon>
        <taxon>Vertebrata</taxon>
        <taxon>Euteleostomi</taxon>
        <taxon>Actinopterygii</taxon>
        <taxon>Neopterygii</taxon>
        <taxon>Teleostei</taxon>
        <taxon>Neoteleostei</taxon>
        <taxon>Acanthomorphata</taxon>
        <taxon>Zeiogadaria</taxon>
        <taxon>Gadariae</taxon>
        <taxon>Gadiformes</taxon>
        <taxon>Gadoidei</taxon>
        <taxon>Merlucciidae</taxon>
        <taxon>Merluccius</taxon>
    </lineage>
</organism>
<protein>
    <submittedName>
        <fullName evidence="2">Cilia- and flagella-associated protein 54</fullName>
    </submittedName>
</protein>
<dbReference type="GO" id="GO:0060271">
    <property type="term" value="P:cilium assembly"/>
    <property type="evidence" value="ECO:0007669"/>
    <property type="project" value="TreeGrafter"/>
</dbReference>
<keyword evidence="2" id="KW-0282">Flagellum</keyword>
<name>A0AA47N022_MERPO</name>
<evidence type="ECO:0000313" key="2">
    <source>
        <dbReference type="EMBL" id="KAK0149177.1"/>
    </source>
</evidence>
<comment type="caution">
    <text evidence="2">The sequence shown here is derived from an EMBL/GenBank/DDBJ whole genome shotgun (WGS) entry which is preliminary data.</text>
</comment>
<sequence>MAAALIRLRPVERTPTEEDQESDASSQLTRGRSRTWTEDHESDTSSQPSKGGSRPVKKTKPIKRTPTEEDHESDTSSQPRKGGSRPVKKTKPIKRTRTEEDQESDTSSQPEERKKNVFLPITCFNSSRKKRKMWSKEEVQAVEQKLMCSIKTGKVPGKAQVHTLVEIWKKYKHRLPLDLYHEHVLQTADVLLSLKLYHLALWQGYSLCLADFTQVNIGDATDLERFRERCFPKGFHTDPTQLRIKVRALQGCVRCVLEQEKAAGHLTQEGLRRLLHMLQLSRLMMQACQPYERLSWHLHNGSLYVYDVCRYLMSANYSAQVCHS</sequence>